<sequence>MPTKGRAKAKSYDPRKPYIASSFSAASSTKVNQASQASQHLDGLHEEDSDTEFVRDTRRNATPCQGTEMTAAAVSTLQTNQDEDMEEPEPPLEPEVQDDTAGEPAPIQPVMPTMSLRSVTFTDGNTSIRVDVHKCLPSANYPGSGVKFVWPVKQNQSSFLRTKASLRKANYTPTQSSRVAGTDQNCAARAFNDFLTWLDRVRPKSGIMAGYLLPAPAILRRMAPQQTSSASTYMEADAPFASHCGGVYAILGVRDTSNIILTSYIGVSRQVSQRIVSHATSIISKRHDVTISGTGQQFVHAGIVQLGVVPRDVLLARSDDADELKRLEAFFVFAMGTFNHTGWQQLRTHFTRAPGPLLAEINLSPCTEHTHSSSRAPIPSAMSLRIRYNRFRAQQRTMFAEDAGTFHAAQRELRELRQDEERLVLRHGTLAVSAVGSSPTSARVIYLKVGDIGLPAAVEVALLTSLSRIGHNRLATVVSIPRGQKDKTLGDAREATNPMPSKADHLILGLSVTRDGSTFERLTTIKPELTRLGLIVTLELDGRTSAAPLQFAHNEHNSSSYLPDLADFVWSSLFQSAQASRLQMRSATSTERHNLLRSSISPFAKTLVNGKIITTWSS</sequence>
<proteinExistence type="predicted"/>
<dbReference type="AlphaFoldDB" id="A0AAN6GQM5"/>
<reference evidence="2" key="1">
    <citation type="journal article" date="2023" name="PhytoFront">
        <title>Draft Genome Resources of Seven Strains of Tilletia horrida, Causal Agent of Kernel Smut of Rice.</title>
        <authorList>
            <person name="Khanal S."/>
            <person name="Antony Babu S."/>
            <person name="Zhou X.G."/>
        </authorList>
    </citation>
    <scope>NUCLEOTIDE SEQUENCE</scope>
    <source>
        <strain evidence="2">TX6</strain>
    </source>
</reference>
<protein>
    <submittedName>
        <fullName evidence="2">Uncharacterized protein</fullName>
    </submittedName>
</protein>
<comment type="caution">
    <text evidence="2">The sequence shown here is derived from an EMBL/GenBank/DDBJ whole genome shotgun (WGS) entry which is preliminary data.</text>
</comment>
<dbReference type="Proteomes" id="UP001176517">
    <property type="component" value="Unassembled WGS sequence"/>
</dbReference>
<accession>A0AAN6GQM5</accession>
<gene>
    <name evidence="2" type="ORF">OC846_004343</name>
</gene>
<evidence type="ECO:0000313" key="3">
    <source>
        <dbReference type="Proteomes" id="UP001176517"/>
    </source>
</evidence>
<evidence type="ECO:0000313" key="2">
    <source>
        <dbReference type="EMBL" id="KAK0548769.1"/>
    </source>
</evidence>
<feature type="compositionally biased region" description="Acidic residues" evidence="1">
    <location>
        <begin position="81"/>
        <end position="101"/>
    </location>
</feature>
<dbReference type="EMBL" id="JAPDMZ010000128">
    <property type="protein sequence ID" value="KAK0548769.1"/>
    <property type="molecule type" value="Genomic_DNA"/>
</dbReference>
<feature type="compositionally biased region" description="Basic and acidic residues" evidence="1">
    <location>
        <begin position="42"/>
        <end position="54"/>
    </location>
</feature>
<feature type="region of interest" description="Disordered" evidence="1">
    <location>
        <begin position="78"/>
        <end position="110"/>
    </location>
</feature>
<feature type="compositionally biased region" description="Polar residues" evidence="1">
    <location>
        <begin position="24"/>
        <end position="39"/>
    </location>
</feature>
<keyword evidence="3" id="KW-1185">Reference proteome</keyword>
<organism evidence="2 3">
    <name type="scientific">Tilletia horrida</name>
    <dbReference type="NCBI Taxonomy" id="155126"/>
    <lineage>
        <taxon>Eukaryota</taxon>
        <taxon>Fungi</taxon>
        <taxon>Dikarya</taxon>
        <taxon>Basidiomycota</taxon>
        <taxon>Ustilaginomycotina</taxon>
        <taxon>Exobasidiomycetes</taxon>
        <taxon>Tilletiales</taxon>
        <taxon>Tilletiaceae</taxon>
        <taxon>Tilletia</taxon>
    </lineage>
</organism>
<feature type="region of interest" description="Disordered" evidence="1">
    <location>
        <begin position="24"/>
        <end position="54"/>
    </location>
</feature>
<evidence type="ECO:0000256" key="1">
    <source>
        <dbReference type="SAM" id="MobiDB-lite"/>
    </source>
</evidence>
<name>A0AAN6GQM5_9BASI</name>